<accession>A0A3S3P8V3</accession>
<dbReference type="PANTHER" id="PTHR11188">
    <property type="entry name" value="ARRESTIN DOMAIN CONTAINING PROTEIN"/>
    <property type="match status" value="1"/>
</dbReference>
<gene>
    <name evidence="3" type="ORF">B4U79_14731</name>
</gene>
<dbReference type="AlphaFoldDB" id="A0A3S3P8V3"/>
<dbReference type="PANTHER" id="PTHR11188:SF17">
    <property type="entry name" value="FI21816P1"/>
    <property type="match status" value="1"/>
</dbReference>
<dbReference type="SUPFAM" id="SSF81296">
    <property type="entry name" value="E set domains"/>
    <property type="match status" value="1"/>
</dbReference>
<dbReference type="GO" id="GO:0015031">
    <property type="term" value="P:protein transport"/>
    <property type="evidence" value="ECO:0007669"/>
    <property type="project" value="TreeGrafter"/>
</dbReference>
<dbReference type="InterPro" id="IPR011021">
    <property type="entry name" value="Arrestin-like_N"/>
</dbReference>
<sequence length="164" mass="18679">MGKLKAFEIVFENNKNVYFPGDNVAGKCVLELRGGEFKLNQIKILMRGVAKVHWTEPRSTGNRLGSYNEHFSAEIEYFLLKKVLHGDTECGENGELVLDAGCHEFPFSFQLPSSGLPTSFEGKHGSIRYWIKAEVEKRWAFNDKTKKAFTVISKIDINRSEYLV</sequence>
<name>A0A3S3P8V3_9ACAR</name>
<comment type="similarity">
    <text evidence="1">Belongs to the arrestin family.</text>
</comment>
<organism evidence="3 4">
    <name type="scientific">Dinothrombium tinctorium</name>
    <dbReference type="NCBI Taxonomy" id="1965070"/>
    <lineage>
        <taxon>Eukaryota</taxon>
        <taxon>Metazoa</taxon>
        <taxon>Ecdysozoa</taxon>
        <taxon>Arthropoda</taxon>
        <taxon>Chelicerata</taxon>
        <taxon>Arachnida</taxon>
        <taxon>Acari</taxon>
        <taxon>Acariformes</taxon>
        <taxon>Trombidiformes</taxon>
        <taxon>Prostigmata</taxon>
        <taxon>Anystina</taxon>
        <taxon>Parasitengona</taxon>
        <taxon>Trombidioidea</taxon>
        <taxon>Trombidiidae</taxon>
        <taxon>Dinothrombium</taxon>
    </lineage>
</organism>
<dbReference type="OrthoDB" id="2333384at2759"/>
<dbReference type="Gene3D" id="2.60.40.640">
    <property type="match status" value="1"/>
</dbReference>
<dbReference type="EMBL" id="NCKU01003326">
    <property type="protein sequence ID" value="RWS07736.1"/>
    <property type="molecule type" value="Genomic_DNA"/>
</dbReference>
<comment type="caution">
    <text evidence="3">The sequence shown here is derived from an EMBL/GenBank/DDBJ whole genome shotgun (WGS) entry which is preliminary data.</text>
</comment>
<dbReference type="InterPro" id="IPR014756">
    <property type="entry name" value="Ig_E-set"/>
</dbReference>
<dbReference type="Proteomes" id="UP000285301">
    <property type="component" value="Unassembled WGS sequence"/>
</dbReference>
<dbReference type="GO" id="GO:0005737">
    <property type="term" value="C:cytoplasm"/>
    <property type="evidence" value="ECO:0007669"/>
    <property type="project" value="TreeGrafter"/>
</dbReference>
<dbReference type="InterPro" id="IPR050357">
    <property type="entry name" value="Arrestin_domain-protein"/>
</dbReference>
<evidence type="ECO:0000313" key="3">
    <source>
        <dbReference type="EMBL" id="RWS07736.1"/>
    </source>
</evidence>
<evidence type="ECO:0000313" key="4">
    <source>
        <dbReference type="Proteomes" id="UP000285301"/>
    </source>
</evidence>
<evidence type="ECO:0000259" key="2">
    <source>
        <dbReference type="Pfam" id="PF00339"/>
    </source>
</evidence>
<reference evidence="3 4" key="1">
    <citation type="journal article" date="2018" name="Gigascience">
        <title>Genomes of trombidid mites reveal novel predicted allergens and laterally-transferred genes associated with secondary metabolism.</title>
        <authorList>
            <person name="Dong X."/>
            <person name="Chaisiri K."/>
            <person name="Xia D."/>
            <person name="Armstrong S.D."/>
            <person name="Fang Y."/>
            <person name="Donnelly M.J."/>
            <person name="Kadowaki T."/>
            <person name="McGarry J.W."/>
            <person name="Darby A.C."/>
            <person name="Makepeace B.L."/>
        </authorList>
    </citation>
    <scope>NUCLEOTIDE SEQUENCE [LARGE SCALE GENOMIC DNA]</scope>
    <source>
        <strain evidence="3">UoL-WK</strain>
    </source>
</reference>
<dbReference type="InterPro" id="IPR014752">
    <property type="entry name" value="Arrestin-like_C"/>
</dbReference>
<feature type="domain" description="Arrestin-like N-terminal" evidence="2">
    <location>
        <begin position="7"/>
        <end position="158"/>
    </location>
</feature>
<dbReference type="STRING" id="1965070.A0A3S3P8V3"/>
<evidence type="ECO:0000256" key="1">
    <source>
        <dbReference type="ARBA" id="ARBA00005298"/>
    </source>
</evidence>
<dbReference type="Pfam" id="PF00339">
    <property type="entry name" value="Arrestin_N"/>
    <property type="match status" value="1"/>
</dbReference>
<keyword evidence="4" id="KW-1185">Reference proteome</keyword>
<protein>
    <submittedName>
        <fullName evidence="3">Arrestin domain-containing protein 3-like protein</fullName>
    </submittedName>
</protein>
<proteinExistence type="inferred from homology"/>